<feature type="compositionally biased region" description="Polar residues" evidence="3">
    <location>
        <begin position="478"/>
        <end position="489"/>
    </location>
</feature>
<feature type="compositionally biased region" description="Basic and acidic residues" evidence="3">
    <location>
        <begin position="664"/>
        <end position="673"/>
    </location>
</feature>
<name>A0A078A2I5_STYLE</name>
<evidence type="ECO:0000313" key="5">
    <source>
        <dbReference type="EMBL" id="CDW74989.1"/>
    </source>
</evidence>
<feature type="compositionally biased region" description="Low complexity" evidence="3">
    <location>
        <begin position="356"/>
        <end position="370"/>
    </location>
</feature>
<dbReference type="Pfam" id="PF00069">
    <property type="entry name" value="Pkinase"/>
    <property type="match status" value="1"/>
</dbReference>
<dbReference type="GO" id="GO:0005524">
    <property type="term" value="F:ATP binding"/>
    <property type="evidence" value="ECO:0007669"/>
    <property type="project" value="InterPro"/>
</dbReference>
<dbReference type="InterPro" id="IPR050235">
    <property type="entry name" value="CK1_Ser-Thr_kinase"/>
</dbReference>
<feature type="domain" description="Protein kinase" evidence="4">
    <location>
        <begin position="1"/>
        <end position="232"/>
    </location>
</feature>
<dbReference type="InterPro" id="IPR011009">
    <property type="entry name" value="Kinase-like_dom_sf"/>
</dbReference>
<feature type="region of interest" description="Disordered" evidence="3">
    <location>
        <begin position="297"/>
        <end position="489"/>
    </location>
</feature>
<dbReference type="Proteomes" id="UP000039865">
    <property type="component" value="Unassembled WGS sequence"/>
</dbReference>
<dbReference type="InterPro" id="IPR008271">
    <property type="entry name" value="Ser/Thr_kinase_AS"/>
</dbReference>
<dbReference type="AlphaFoldDB" id="A0A078A2I5"/>
<dbReference type="EMBL" id="CCKQ01003850">
    <property type="protein sequence ID" value="CDW74989.1"/>
    <property type="molecule type" value="Genomic_DNA"/>
</dbReference>
<feature type="compositionally biased region" description="Basic and acidic residues" evidence="3">
    <location>
        <begin position="410"/>
        <end position="430"/>
    </location>
</feature>
<evidence type="ECO:0000259" key="4">
    <source>
        <dbReference type="PROSITE" id="PS50011"/>
    </source>
</evidence>
<sequence>MTVKFPQLLYEAKILRLLQGNEGIPILFWAGQEGEFNIMVMELLGPSLEDLYNHCGKKFTLKSTLLLARQMYFHSRQFIHRDIKPDNFLMGTGSKSDIVYIIDYGLSKRYIEPKTGQHIPFKEGKALTGTARYTSLNNHLGYEQSRRDDLEGLAYVLIYLVKGSLPWMGIGGNNKNSKYQAIMEMKRDLPFNQISQDLPIEFEDLLRYCRALKFADRPDYSYLKKMFDAVFFRANFVDYTFDWKLLNKKNILNMQRSLESQFLATEALARRKRFGDKFDNKLPQINSKQAAQNLKNGILGREYNYEDPDNDDDFSRGGRKNYDDEEIEEDYEEDGEEGGGEDDDGEDLEDDEDDQQSNQRQTKSQQTQNRIISKPMSRQLDSQASKQKSGSVGRLPSKEITAPTQPIKTSSKDIKLASKQKQEEDKKEENELGEDGEEYDEEDGGEDGEYDDEEDEDNKTGLRSQQSKAMSRIKKHLNQSQANSVVSNTVMRDLRKKIDDKALNAKYNQELGENKKASVRDQKEEEKIKIKDLRKQIDQGLIDLNKSVRQSRKPASNKHSNKRQGTPLKLQPIPRNQDQIPEVNPKPVIQTQESKNLSNKGSNKSQQQQRPPMLPPQPIPLQKALKNQEPPVIVPPKRENSFKAESPNKSPNKNTKRRRSTMVKRADSLKLDDLAEEGEDYDDDEEEEGEEDGEDDDQYEETQNVKAGMR</sequence>
<feature type="compositionally biased region" description="Basic and acidic residues" evidence="3">
    <location>
        <begin position="512"/>
        <end position="537"/>
    </location>
</feature>
<accession>A0A078A2I5</accession>
<dbReference type="SMART" id="SM00220">
    <property type="entry name" value="S_TKc"/>
    <property type="match status" value="1"/>
</dbReference>
<feature type="compositionally biased region" description="Acidic residues" evidence="3">
    <location>
        <begin position="431"/>
        <end position="457"/>
    </location>
</feature>
<feature type="compositionally biased region" description="Basic residues" evidence="3">
    <location>
        <begin position="549"/>
        <end position="562"/>
    </location>
</feature>
<proteinExistence type="predicted"/>
<dbReference type="CDD" id="cd14016">
    <property type="entry name" value="STKc_CK1"/>
    <property type="match status" value="1"/>
</dbReference>
<keyword evidence="6" id="KW-1185">Reference proteome</keyword>
<feature type="compositionally biased region" description="Acidic residues" evidence="3">
    <location>
        <begin position="674"/>
        <end position="700"/>
    </location>
</feature>
<dbReference type="PROSITE" id="PS50011">
    <property type="entry name" value="PROTEIN_KINASE_DOM"/>
    <property type="match status" value="1"/>
</dbReference>
<feature type="compositionally biased region" description="Basic and acidic residues" evidence="3">
    <location>
        <begin position="313"/>
        <end position="322"/>
    </location>
</feature>
<dbReference type="InterPro" id="IPR000719">
    <property type="entry name" value="Prot_kinase_dom"/>
</dbReference>
<evidence type="ECO:0000256" key="2">
    <source>
        <dbReference type="ARBA" id="ARBA00023860"/>
    </source>
</evidence>
<feature type="region of interest" description="Disordered" evidence="3">
    <location>
        <begin position="507"/>
        <end position="710"/>
    </location>
</feature>
<feature type="compositionally biased region" description="Acidic residues" evidence="3">
    <location>
        <begin position="323"/>
        <end position="355"/>
    </location>
</feature>
<evidence type="ECO:0000256" key="3">
    <source>
        <dbReference type="SAM" id="MobiDB-lite"/>
    </source>
</evidence>
<keyword evidence="5" id="KW-0418">Kinase</keyword>
<feature type="compositionally biased region" description="Low complexity" evidence="3">
    <location>
        <begin position="594"/>
        <end position="611"/>
    </location>
</feature>
<dbReference type="PROSITE" id="PS00108">
    <property type="entry name" value="PROTEIN_KINASE_ST"/>
    <property type="match status" value="1"/>
</dbReference>
<protein>
    <recommendedName>
        <fullName evidence="2">Casein kinase I</fullName>
        <ecNumber evidence="1">2.7.11.1</ecNumber>
    </recommendedName>
</protein>
<dbReference type="Gene3D" id="1.10.510.10">
    <property type="entry name" value="Transferase(Phosphotransferase) domain 1"/>
    <property type="match status" value="1"/>
</dbReference>
<dbReference type="SUPFAM" id="SSF56112">
    <property type="entry name" value="Protein kinase-like (PK-like)"/>
    <property type="match status" value="1"/>
</dbReference>
<evidence type="ECO:0000313" key="6">
    <source>
        <dbReference type="Proteomes" id="UP000039865"/>
    </source>
</evidence>
<dbReference type="EC" id="2.7.11.1" evidence="1"/>
<dbReference type="PANTHER" id="PTHR11909">
    <property type="entry name" value="CASEIN KINASE-RELATED"/>
    <property type="match status" value="1"/>
</dbReference>
<dbReference type="InParanoid" id="A0A078A2I5"/>
<dbReference type="GO" id="GO:0004674">
    <property type="term" value="F:protein serine/threonine kinase activity"/>
    <property type="evidence" value="ECO:0007669"/>
    <property type="project" value="UniProtKB-EC"/>
</dbReference>
<organism evidence="5 6">
    <name type="scientific">Stylonychia lemnae</name>
    <name type="common">Ciliate</name>
    <dbReference type="NCBI Taxonomy" id="5949"/>
    <lineage>
        <taxon>Eukaryota</taxon>
        <taxon>Sar</taxon>
        <taxon>Alveolata</taxon>
        <taxon>Ciliophora</taxon>
        <taxon>Intramacronucleata</taxon>
        <taxon>Spirotrichea</taxon>
        <taxon>Stichotrichia</taxon>
        <taxon>Sporadotrichida</taxon>
        <taxon>Oxytrichidae</taxon>
        <taxon>Stylonychinae</taxon>
        <taxon>Stylonychia</taxon>
    </lineage>
</organism>
<gene>
    <name evidence="5" type="primary">Contig831.g909</name>
    <name evidence="5" type="ORF">STYLEM_3974</name>
</gene>
<dbReference type="OrthoDB" id="5979581at2759"/>
<reference evidence="5 6" key="1">
    <citation type="submission" date="2014-06" db="EMBL/GenBank/DDBJ databases">
        <authorList>
            <person name="Swart Estienne"/>
        </authorList>
    </citation>
    <scope>NUCLEOTIDE SEQUENCE [LARGE SCALE GENOMIC DNA]</scope>
    <source>
        <strain evidence="5 6">130c</strain>
    </source>
</reference>
<feature type="compositionally biased region" description="Polar residues" evidence="3">
    <location>
        <begin position="379"/>
        <end position="390"/>
    </location>
</feature>
<keyword evidence="5" id="KW-0808">Transferase</keyword>
<evidence type="ECO:0000256" key="1">
    <source>
        <dbReference type="ARBA" id="ARBA00012513"/>
    </source>
</evidence>